<evidence type="ECO:0008006" key="4">
    <source>
        <dbReference type="Google" id="ProtNLM"/>
    </source>
</evidence>
<organism evidence="2 3">
    <name type="scientific">Sporothrix curviconia</name>
    <dbReference type="NCBI Taxonomy" id="1260050"/>
    <lineage>
        <taxon>Eukaryota</taxon>
        <taxon>Fungi</taxon>
        <taxon>Dikarya</taxon>
        <taxon>Ascomycota</taxon>
        <taxon>Pezizomycotina</taxon>
        <taxon>Sordariomycetes</taxon>
        <taxon>Sordariomycetidae</taxon>
        <taxon>Ophiostomatales</taxon>
        <taxon>Ophiostomataceae</taxon>
        <taxon>Sporothrix</taxon>
    </lineage>
</organism>
<comment type="caution">
    <text evidence="2">The sequence shown here is derived from an EMBL/GenBank/DDBJ whole genome shotgun (WGS) entry which is preliminary data.</text>
</comment>
<evidence type="ECO:0000256" key="1">
    <source>
        <dbReference type="SAM" id="MobiDB-lite"/>
    </source>
</evidence>
<dbReference type="EMBL" id="CAWUHB010000001">
    <property type="protein sequence ID" value="CAK7209147.1"/>
    <property type="molecule type" value="Genomic_DNA"/>
</dbReference>
<reference evidence="2 3" key="1">
    <citation type="submission" date="2024-01" db="EMBL/GenBank/DDBJ databases">
        <authorList>
            <person name="Allen C."/>
            <person name="Tagirdzhanova G."/>
        </authorList>
    </citation>
    <scope>NUCLEOTIDE SEQUENCE [LARGE SCALE GENOMIC DNA]</scope>
</reference>
<gene>
    <name evidence="2" type="ORF">SCUCBS95973_000352</name>
</gene>
<feature type="compositionally biased region" description="Low complexity" evidence="1">
    <location>
        <begin position="8"/>
        <end position="24"/>
    </location>
</feature>
<feature type="compositionally biased region" description="Low complexity" evidence="1">
    <location>
        <begin position="204"/>
        <end position="217"/>
    </location>
</feature>
<feature type="region of interest" description="Disordered" evidence="1">
    <location>
        <begin position="1"/>
        <end position="24"/>
    </location>
</feature>
<evidence type="ECO:0000313" key="2">
    <source>
        <dbReference type="EMBL" id="CAK7209147.1"/>
    </source>
</evidence>
<protein>
    <recommendedName>
        <fullName evidence="4">Rhomboid family membrane protein</fullName>
    </recommendedName>
</protein>
<proteinExistence type="predicted"/>
<evidence type="ECO:0000313" key="3">
    <source>
        <dbReference type="Proteomes" id="UP001642405"/>
    </source>
</evidence>
<sequence length="224" mass="24444">MSKPLPPATEQSAAAAPAPSASAKPSLTEYNTIYYGTPTLQHAVSLAAAVLAPIGMMLPPRRMGVRNLFLAAGTFFATSQLTYDYTGQSIYQRFQKRFRKFAEDQDQDLPPAAVQRQAAMRAERERRRQLLAGAAASEANPAKAQEDTLHRLWMGNEKEDWAKERARREKETLESGGGYWDLIMNQIGEVTSDLLGTGKKPDEGAAATPAPALAPASKPEEPKK</sequence>
<feature type="region of interest" description="Disordered" evidence="1">
    <location>
        <begin position="193"/>
        <end position="224"/>
    </location>
</feature>
<name>A0ABP0APF9_9PEZI</name>
<dbReference type="Proteomes" id="UP001642405">
    <property type="component" value="Unassembled WGS sequence"/>
</dbReference>
<keyword evidence="3" id="KW-1185">Reference proteome</keyword>
<accession>A0ABP0APF9</accession>